<keyword evidence="2" id="KW-0560">Oxidoreductase</keyword>
<dbReference type="CDD" id="cd08171">
    <property type="entry name" value="GlyDH-like"/>
    <property type="match status" value="1"/>
</dbReference>
<dbReference type="Proteomes" id="UP000199662">
    <property type="component" value="Unassembled WGS sequence"/>
</dbReference>
<gene>
    <name evidence="11" type="ORF">SAMN05660742_101128</name>
</gene>
<sequence length="360" mass="39335">MNDSKYTVVFPGYTIGKDAYEVVKQVCPRYGKKVVVIGGKKAIAKAEDKLIEAVEGVGLEFTGFLLYGGEASYENVHKLSRDQAVEEADMIFAVGGGKAIDTAKVLAHTLNIPFFTFPTVASNCAAFTSLAVMYYPDGRHKEISFSNIPPVHVFMCTRIAVEAPKSFLWAGMGDTIAKYYEANISARGDSLKHSDGLGVAISTMCAAPILQYGAQALLDNENKLTSASFEEVMLAIVVSTGMVSNFVQQDFNGHIAHALFCELTTLPQIEAKHLHGEVVMYGVLVLLMCDQQLDDLKRVYEFCKSVGLPTKLADIDIKLEELVPILESTAKSAELIHSPYPVSKKMLQDAVQALEDYNKK</sequence>
<dbReference type="Pfam" id="PF00465">
    <property type="entry name" value="Fe-ADH"/>
    <property type="match status" value="1"/>
</dbReference>
<accession>A0A1H6TTH0</accession>
<keyword evidence="3 9" id="KW-0520">NAD</keyword>
<evidence type="ECO:0000313" key="11">
    <source>
        <dbReference type="EMBL" id="SEI81484.1"/>
    </source>
</evidence>
<evidence type="ECO:0000256" key="8">
    <source>
        <dbReference type="PIRSR" id="PIRSR000112-1"/>
    </source>
</evidence>
<dbReference type="SUPFAM" id="SSF56796">
    <property type="entry name" value="Dehydroquinate synthase-like"/>
    <property type="match status" value="1"/>
</dbReference>
<dbReference type="PANTHER" id="PTHR43616">
    <property type="entry name" value="GLYCEROL DEHYDROGENASE"/>
    <property type="match status" value="1"/>
</dbReference>
<feature type="binding site" evidence="9">
    <location>
        <position position="128"/>
    </location>
    <ligand>
        <name>NAD(+)</name>
        <dbReference type="ChEBI" id="CHEBI:57540"/>
    </ligand>
</feature>
<proteinExistence type="predicted"/>
<feature type="binding site" evidence="9">
    <location>
        <position position="130"/>
    </location>
    <ligand>
        <name>NAD(+)</name>
        <dbReference type="ChEBI" id="CHEBI:57540"/>
    </ligand>
</feature>
<reference evidence="11 12" key="1">
    <citation type="submission" date="2016-10" db="EMBL/GenBank/DDBJ databases">
        <authorList>
            <person name="de Groot N.N."/>
        </authorList>
    </citation>
    <scope>NUCLEOTIDE SEQUENCE [LARGE SCALE GENOMIC DNA]</scope>
    <source>
        <strain evidence="11 12">DSM 2179</strain>
    </source>
</reference>
<feature type="binding site" evidence="9">
    <location>
        <begin position="97"/>
        <end position="101"/>
    </location>
    <ligand>
        <name>NAD(+)</name>
        <dbReference type="ChEBI" id="CHEBI:57540"/>
    </ligand>
</feature>
<name>A0A1H6TTH0_9FIRM</name>
<feature type="binding site" evidence="8">
    <location>
        <position position="275"/>
    </location>
    <ligand>
        <name>glycerol</name>
        <dbReference type="ChEBI" id="CHEBI:17754"/>
    </ligand>
</feature>
<feature type="binding site" evidence="9">
    <location>
        <position position="134"/>
    </location>
    <ligand>
        <name>NAD(+)</name>
        <dbReference type="ChEBI" id="CHEBI:57540"/>
    </ligand>
</feature>
<dbReference type="GO" id="GO:0046872">
    <property type="term" value="F:metal ion binding"/>
    <property type="evidence" value="ECO:0007669"/>
    <property type="project" value="UniProtKB-KW"/>
</dbReference>
<dbReference type="EMBL" id="FNZK01000001">
    <property type="protein sequence ID" value="SEI81484.1"/>
    <property type="molecule type" value="Genomic_DNA"/>
</dbReference>
<evidence type="ECO:0000256" key="4">
    <source>
        <dbReference type="ARBA" id="ARBA00037918"/>
    </source>
</evidence>
<evidence type="ECO:0000256" key="9">
    <source>
        <dbReference type="PIRSR" id="PIRSR000112-3"/>
    </source>
</evidence>
<feature type="domain" description="Alcohol dehydrogenase iron-type/glycerol dehydrogenase GldA" evidence="10">
    <location>
        <begin position="13"/>
        <end position="149"/>
    </location>
</feature>
<dbReference type="Gene3D" id="3.40.50.1970">
    <property type="match status" value="1"/>
</dbReference>
<keyword evidence="1 8" id="KW-0479">Metal-binding</keyword>
<comment type="cofactor">
    <cofactor evidence="8">
        <name>Zn(2+)</name>
        <dbReference type="ChEBI" id="CHEBI:29105"/>
    </cofactor>
    <text evidence="8">Binds 1 zinc ion per subunit.</text>
</comment>
<evidence type="ECO:0000256" key="3">
    <source>
        <dbReference type="ARBA" id="ARBA00023027"/>
    </source>
</evidence>
<feature type="binding site" evidence="8">
    <location>
        <position position="257"/>
    </location>
    <ligand>
        <name>glycerol</name>
        <dbReference type="ChEBI" id="CHEBI:17754"/>
    </ligand>
</feature>
<protein>
    <recommendedName>
        <fullName evidence="6">Glycerol dehydrogenase</fullName>
        <ecNumber evidence="5">1.1.1.6</ecNumber>
    </recommendedName>
</protein>
<comment type="pathway">
    <text evidence="4">Polyol metabolism; glycerol fermentation; glycerone phosphate from glycerol (oxidative route): step 1/2.</text>
</comment>
<dbReference type="EC" id="1.1.1.6" evidence="5"/>
<evidence type="ECO:0000256" key="6">
    <source>
        <dbReference type="ARBA" id="ARBA00040132"/>
    </source>
</evidence>
<feature type="binding site" evidence="9">
    <location>
        <begin position="119"/>
        <end position="122"/>
    </location>
    <ligand>
        <name>NAD(+)</name>
        <dbReference type="ChEBI" id="CHEBI:57540"/>
    </ligand>
</feature>
<feature type="binding site" evidence="8">
    <location>
        <position position="174"/>
    </location>
    <ligand>
        <name>glycerol</name>
        <dbReference type="ChEBI" id="CHEBI:17754"/>
    </ligand>
</feature>
<evidence type="ECO:0000256" key="2">
    <source>
        <dbReference type="ARBA" id="ARBA00023002"/>
    </source>
</evidence>
<dbReference type="InterPro" id="IPR001670">
    <property type="entry name" value="ADH_Fe/GldA"/>
</dbReference>
<dbReference type="InterPro" id="IPR016205">
    <property type="entry name" value="Glycerol_DH"/>
</dbReference>
<dbReference type="PIRSF" id="PIRSF000112">
    <property type="entry name" value="Glycerol_dehydrogenase"/>
    <property type="match status" value="1"/>
</dbReference>
<dbReference type="Gene3D" id="1.20.1090.10">
    <property type="entry name" value="Dehydroquinate synthase-like - alpha domain"/>
    <property type="match status" value="1"/>
</dbReference>
<dbReference type="AlphaFoldDB" id="A0A1H6TTH0"/>
<keyword evidence="12" id="KW-1185">Reference proteome</keyword>
<evidence type="ECO:0000256" key="5">
    <source>
        <dbReference type="ARBA" id="ARBA00039147"/>
    </source>
</evidence>
<evidence type="ECO:0000256" key="7">
    <source>
        <dbReference type="ARBA" id="ARBA00049006"/>
    </source>
</evidence>
<dbReference type="RefSeq" id="WP_091828363.1">
    <property type="nucleotide sequence ID" value="NZ_FNZK01000001.1"/>
</dbReference>
<organism evidence="11 12">
    <name type="scientific">Propionispira arboris</name>
    <dbReference type="NCBI Taxonomy" id="84035"/>
    <lineage>
        <taxon>Bacteria</taxon>
        <taxon>Bacillati</taxon>
        <taxon>Bacillota</taxon>
        <taxon>Negativicutes</taxon>
        <taxon>Selenomonadales</taxon>
        <taxon>Selenomonadaceae</taxon>
        <taxon>Propionispira</taxon>
    </lineage>
</organism>
<keyword evidence="8" id="KW-0862">Zinc</keyword>
<dbReference type="GO" id="GO:0008888">
    <property type="term" value="F:glycerol dehydrogenase (NAD+) activity"/>
    <property type="evidence" value="ECO:0007669"/>
    <property type="project" value="UniProtKB-EC"/>
</dbReference>
<dbReference type="STRING" id="84035.SAMN05660742_101128"/>
<comment type="catalytic activity">
    <reaction evidence="7">
        <text>glycerol + NAD(+) = dihydroxyacetone + NADH + H(+)</text>
        <dbReference type="Rhea" id="RHEA:13769"/>
        <dbReference type="ChEBI" id="CHEBI:15378"/>
        <dbReference type="ChEBI" id="CHEBI:16016"/>
        <dbReference type="ChEBI" id="CHEBI:17754"/>
        <dbReference type="ChEBI" id="CHEBI:57540"/>
        <dbReference type="ChEBI" id="CHEBI:57945"/>
        <dbReference type="EC" id="1.1.1.6"/>
    </reaction>
</comment>
<evidence type="ECO:0000313" key="12">
    <source>
        <dbReference type="Proteomes" id="UP000199662"/>
    </source>
</evidence>
<dbReference type="PANTHER" id="PTHR43616:SF5">
    <property type="entry name" value="GLYCEROL DEHYDROGENASE 1"/>
    <property type="match status" value="1"/>
</dbReference>
<evidence type="ECO:0000259" key="10">
    <source>
        <dbReference type="Pfam" id="PF00465"/>
    </source>
</evidence>
<evidence type="ECO:0000256" key="1">
    <source>
        <dbReference type="ARBA" id="ARBA00022723"/>
    </source>
</evidence>